<reference evidence="1 2" key="1">
    <citation type="journal article" date="2016" name="Nat. Commun.">
        <title>Thousands of microbial genomes shed light on interconnected biogeochemical processes in an aquifer system.</title>
        <authorList>
            <person name="Anantharaman K."/>
            <person name="Brown C.T."/>
            <person name="Hug L.A."/>
            <person name="Sharon I."/>
            <person name="Castelle C.J."/>
            <person name="Probst A.J."/>
            <person name="Thomas B.C."/>
            <person name="Singh A."/>
            <person name="Wilkins M.J."/>
            <person name="Karaoz U."/>
            <person name="Brodie E.L."/>
            <person name="Williams K.H."/>
            <person name="Hubbard S.S."/>
            <person name="Banfield J.F."/>
        </authorList>
    </citation>
    <scope>NUCLEOTIDE SEQUENCE [LARGE SCALE GENOMIC DNA]</scope>
</reference>
<proteinExistence type="predicted"/>
<dbReference type="EMBL" id="MHIB01000009">
    <property type="protein sequence ID" value="OGY44909.1"/>
    <property type="molecule type" value="Genomic_DNA"/>
</dbReference>
<evidence type="ECO:0000313" key="1">
    <source>
        <dbReference type="EMBL" id="OGY44909.1"/>
    </source>
</evidence>
<accession>A0A1G1XXW0</accession>
<gene>
    <name evidence="1" type="ORF">A2729_03965</name>
</gene>
<sequence>MIKRLLTYAVAITTVAWSVGLLAMPLAVGAAVSGDLIKLQCTAGAGVNDPCRAVYYLGADGKRYVFPNEKTYKTWYSNFSGVTTVSSTEMSSYSIGGNATYRPGVKLVKITTDPKVYAVASNGSLRWVTTAAIAESLYGSSWASMVEDVPDAFFVNYTVGSDVNAAADYNKTTETSNATTINDDKNLGGGGASTGTGLTVALASDTPATNYVVGNSIHNKFTKINFTASADGDIVIDQIVARRGGTVASDAAFSGIVLLDGTSLQQTEDAKTLNSDHQAIFNKDLTIPAGTTKSYYLGANMASSLSSYAGQIPSLDLFSVKLSGSAAVIGTLPIVGNYMQLDGTITIGTLTLANGGNNPSASTQRVGVTDYIVSGVKLTANGTEDFKVSRIRFNQGGTAGDSDVSNLDLLIDDAVVATISASSGKYATFDLSANPITIIKGKSKTFDLRLDVSGGSSRTVRFDIKDETDIKAVGQLYGANVKVAAGSGATADADPFWTAVVTTVSEGSLRIGPATLVAANIADDSSQVVLGKFEFEAKGEPAVITRLPISFDLATSSASTAGNVTHADLTNITVYDPNGKIVAGPIDTAHNNWVAAGDRKEQVSATSTDTITIPVGINIYTIKGDVKADFETDDTITAHIKPNQMTVKGDNTGITITPTPSSEQSSAIMTVKAANLAVSMSSSPVAQSVVGGTQNWTFANVILDAANSGEDIKVTTVKVAIHTTTANPSQTSGWTLYDGQTALAVTNDPSSDTSTKTTAGNSATATFTFATPLIMTKGTTKTLTVKGNITTSATSGTVSAGIPDKVGADHITAKGNASGADAGITMSVSDGQNQTLTDAGTLTLTKDSTSPDASLIPANSVTGVTVTVLNASARYENVNLEKFYLTAGAPGINGIVGAVVGANDAGWKTVKQVHIYKGNELVKSVTPTSSATSSPTVLVDLTNSPIVVPKDSSVLITVKVDTQDANYELGSVATSGIGSKIKINAAGDVIAKGSQSGATLAAGSKTINNASGNAMILFRSAPVITPNDQLPTGEKVVGGTLQNNTETALYRFKVTAGSTGDIGLASVAFLVNTTTATITGMKIYESGVQVAVDLFGAHQTDNANNDAHVTIFLFDDGDDTLIQNGVVSMGTSKLYELRGQLYCTGAACTEVKVGGTAGFQLLGDPFQMTTLPNSVSRTAATIAFDRSIQWTDFWRTPVLKNSSTTATQTEQWSNGYLIKDSTGKDLAATSTGVTWSFSR</sequence>
<name>A0A1G1XXW0_9BACT</name>
<evidence type="ECO:0000313" key="2">
    <source>
        <dbReference type="Proteomes" id="UP000178930"/>
    </source>
</evidence>
<protein>
    <submittedName>
        <fullName evidence="1">Uncharacterized protein</fullName>
    </submittedName>
</protein>
<comment type="caution">
    <text evidence="1">The sequence shown here is derived from an EMBL/GenBank/DDBJ whole genome shotgun (WGS) entry which is preliminary data.</text>
</comment>
<dbReference type="Proteomes" id="UP000178930">
    <property type="component" value="Unassembled WGS sequence"/>
</dbReference>
<dbReference type="STRING" id="1797532.A2729_03965"/>
<organism evidence="1 2">
    <name type="scientific">Candidatus Buchananbacteria bacterium RIFCSPHIGHO2_01_FULL_39_14</name>
    <dbReference type="NCBI Taxonomy" id="1797532"/>
    <lineage>
        <taxon>Bacteria</taxon>
        <taxon>Candidatus Buchananiibacteriota</taxon>
    </lineage>
</organism>
<dbReference type="AlphaFoldDB" id="A0A1G1XXW0"/>